<evidence type="ECO:0000313" key="11">
    <source>
        <dbReference type="EMBL" id="OBS01565.1"/>
    </source>
</evidence>
<dbReference type="FunFam" id="3.30.300.30:FF:000008">
    <property type="entry name" value="2,3-dihydroxybenzoate-AMP ligase"/>
    <property type="match status" value="1"/>
</dbReference>
<protein>
    <recommendedName>
        <fullName evidence="5">Long-chain-fatty-acid--CoA ligase FadD13</fullName>
        <ecNumber evidence="3">6.2.1.3</ecNumber>
    </recommendedName>
    <alternativeName>
        <fullName evidence="6">Fatty acyl-CoA ligase</fullName>
    </alternativeName>
    <alternativeName>
        <fullName evidence="8">Fatty acyl-CoA synthetase</fullName>
    </alternativeName>
    <alternativeName>
        <fullName evidence="7">Very-long-chain fatty-acyl-CoA synthetase</fullName>
    </alternativeName>
</protein>
<dbReference type="PROSITE" id="PS00455">
    <property type="entry name" value="AMP_BINDING"/>
    <property type="match status" value="1"/>
</dbReference>
<accession>A0A1A6BGT4</accession>
<organism evidence="11 12">
    <name type="scientific">Mycobacterium gordonae</name>
    <dbReference type="NCBI Taxonomy" id="1778"/>
    <lineage>
        <taxon>Bacteria</taxon>
        <taxon>Bacillati</taxon>
        <taxon>Actinomycetota</taxon>
        <taxon>Actinomycetes</taxon>
        <taxon>Mycobacteriales</taxon>
        <taxon>Mycobacteriaceae</taxon>
        <taxon>Mycobacterium</taxon>
    </lineage>
</organism>
<evidence type="ECO:0000256" key="2">
    <source>
        <dbReference type="ARBA" id="ARBA00022598"/>
    </source>
</evidence>
<dbReference type="EMBL" id="MAEM01000263">
    <property type="protein sequence ID" value="OBS01565.1"/>
    <property type="molecule type" value="Genomic_DNA"/>
</dbReference>
<dbReference type="Gene3D" id="3.30.300.30">
    <property type="match status" value="1"/>
</dbReference>
<dbReference type="CDD" id="cd17631">
    <property type="entry name" value="FACL_FadD13-like"/>
    <property type="match status" value="1"/>
</dbReference>
<dbReference type="RefSeq" id="WP_065134150.1">
    <property type="nucleotide sequence ID" value="NZ_MAEM01000263.1"/>
</dbReference>
<dbReference type="InterPro" id="IPR042099">
    <property type="entry name" value="ANL_N_sf"/>
</dbReference>
<evidence type="ECO:0000259" key="9">
    <source>
        <dbReference type="Pfam" id="PF00501"/>
    </source>
</evidence>
<comment type="caution">
    <text evidence="11">The sequence shown here is derived from an EMBL/GenBank/DDBJ whole genome shotgun (WGS) entry which is preliminary data.</text>
</comment>
<dbReference type="PANTHER" id="PTHR43767:SF1">
    <property type="entry name" value="NONRIBOSOMAL PEPTIDE SYNTHASE PES1 (EUROFUNG)-RELATED"/>
    <property type="match status" value="1"/>
</dbReference>
<evidence type="ECO:0000313" key="12">
    <source>
        <dbReference type="Proteomes" id="UP000093757"/>
    </source>
</evidence>
<dbReference type="Pfam" id="PF13193">
    <property type="entry name" value="AMP-binding_C"/>
    <property type="match status" value="1"/>
</dbReference>
<dbReference type="Gene3D" id="3.40.50.12780">
    <property type="entry name" value="N-terminal domain of ligase-like"/>
    <property type="match status" value="1"/>
</dbReference>
<evidence type="ECO:0000259" key="10">
    <source>
        <dbReference type="Pfam" id="PF13193"/>
    </source>
</evidence>
<name>A0A1A6BGT4_MYCGO</name>
<dbReference type="NCBIfam" id="NF004837">
    <property type="entry name" value="PRK06187.1"/>
    <property type="match status" value="1"/>
</dbReference>
<dbReference type="SUPFAM" id="SSF56801">
    <property type="entry name" value="Acetyl-CoA synthetase-like"/>
    <property type="match status" value="1"/>
</dbReference>
<evidence type="ECO:0000256" key="1">
    <source>
        <dbReference type="ARBA" id="ARBA00006432"/>
    </source>
</evidence>
<dbReference type="EC" id="6.2.1.3" evidence="3"/>
<evidence type="ECO:0000256" key="4">
    <source>
        <dbReference type="ARBA" id="ARBA00036813"/>
    </source>
</evidence>
<sequence>MYLTQGLHRAVQQTPDGIATICGDRTRTWLESSQRIARLAGALRALGIRSGDRVGMLSLNSDRYHEYLLAVPWADAALNPINVRWSPAEIAYSLRDSQTNVLLVDDVFVQLVPALRDAYPDLNTVIHCGEEPTPVGMLSYEDLVAGTNPVEDVRRGGDQLAGIFYTGGTTGSPKGVMLSHANLLTSALGMLSIGSFLTRGGRLLHAAPLFHLADLAAWSAQTAIGGTHVIIGSFDPVAVLETIQRHEVTDVLLVPTMLQMVVDHPDVGKYDLSSLDHVMYGASPIPEALLARAMKTIGAAARFMQGYGMTELSPLATFLRPEDHGNPKLLRSAGRAAPQVEVKIVADDDHEVPVGTTGEVIVRGANVMQGYWGKPAETAAALRNGWMHTGDAGYMDEHGYVYIVDRIKDMIISGGENVYSAEVENVLAKHPAVAACAVIGMPDARWGERVHAIVVLAEGASATPEELREFCKAQIAGYKAPRTVSFAGALPLSGAGKVLKRELRKQLAKHAE</sequence>
<feature type="domain" description="AMP-dependent synthetase/ligase" evidence="9">
    <location>
        <begin position="8"/>
        <end position="372"/>
    </location>
</feature>
<evidence type="ECO:0000256" key="3">
    <source>
        <dbReference type="ARBA" id="ARBA00026121"/>
    </source>
</evidence>
<comment type="similarity">
    <text evidence="1">Belongs to the ATP-dependent AMP-binding enzyme family.</text>
</comment>
<evidence type="ECO:0000256" key="5">
    <source>
        <dbReference type="ARBA" id="ARBA00069710"/>
    </source>
</evidence>
<dbReference type="Proteomes" id="UP000093757">
    <property type="component" value="Unassembled WGS sequence"/>
</dbReference>
<keyword evidence="2 11" id="KW-0436">Ligase</keyword>
<evidence type="ECO:0000256" key="7">
    <source>
        <dbReference type="ARBA" id="ARBA00080667"/>
    </source>
</evidence>
<comment type="catalytic activity">
    <reaction evidence="4">
        <text>a long-chain fatty acid + ATP + CoA = a long-chain fatty acyl-CoA + AMP + diphosphate</text>
        <dbReference type="Rhea" id="RHEA:15421"/>
        <dbReference type="ChEBI" id="CHEBI:30616"/>
        <dbReference type="ChEBI" id="CHEBI:33019"/>
        <dbReference type="ChEBI" id="CHEBI:57287"/>
        <dbReference type="ChEBI" id="CHEBI:57560"/>
        <dbReference type="ChEBI" id="CHEBI:83139"/>
        <dbReference type="ChEBI" id="CHEBI:456215"/>
        <dbReference type="EC" id="6.2.1.3"/>
    </reaction>
</comment>
<dbReference type="PANTHER" id="PTHR43767">
    <property type="entry name" value="LONG-CHAIN-FATTY-ACID--COA LIGASE"/>
    <property type="match status" value="1"/>
</dbReference>
<dbReference type="AlphaFoldDB" id="A0A1A6BGT4"/>
<dbReference type="InterPro" id="IPR045851">
    <property type="entry name" value="AMP-bd_C_sf"/>
</dbReference>
<evidence type="ECO:0000256" key="8">
    <source>
        <dbReference type="ARBA" id="ARBA00083882"/>
    </source>
</evidence>
<dbReference type="InterPro" id="IPR020845">
    <property type="entry name" value="AMP-binding_CS"/>
</dbReference>
<dbReference type="InterPro" id="IPR000873">
    <property type="entry name" value="AMP-dep_synth/lig_dom"/>
</dbReference>
<dbReference type="InterPro" id="IPR025110">
    <property type="entry name" value="AMP-bd_C"/>
</dbReference>
<dbReference type="OrthoDB" id="9803968at2"/>
<evidence type="ECO:0000256" key="6">
    <source>
        <dbReference type="ARBA" id="ARBA00076959"/>
    </source>
</evidence>
<gene>
    <name evidence="11" type="ORF">A9W98_19445</name>
</gene>
<proteinExistence type="inferred from homology"/>
<feature type="domain" description="AMP-binding enzyme C-terminal" evidence="10">
    <location>
        <begin position="422"/>
        <end position="497"/>
    </location>
</feature>
<reference evidence="11 12" key="1">
    <citation type="submission" date="2016-06" db="EMBL/GenBank/DDBJ databases">
        <authorList>
            <person name="Kjaerup R.B."/>
            <person name="Dalgaard T.S."/>
            <person name="Juul-Madsen H.R."/>
        </authorList>
    </citation>
    <scope>NUCLEOTIDE SEQUENCE [LARGE SCALE GENOMIC DNA]</scope>
    <source>
        <strain evidence="11 12">1245752.6</strain>
    </source>
</reference>
<dbReference type="Pfam" id="PF00501">
    <property type="entry name" value="AMP-binding"/>
    <property type="match status" value="1"/>
</dbReference>
<dbReference type="GO" id="GO:0004467">
    <property type="term" value="F:long-chain fatty acid-CoA ligase activity"/>
    <property type="evidence" value="ECO:0007669"/>
    <property type="project" value="UniProtKB-EC"/>
</dbReference>
<dbReference type="InterPro" id="IPR050237">
    <property type="entry name" value="ATP-dep_AMP-bd_enzyme"/>
</dbReference>